<feature type="non-terminal residue" evidence="1">
    <location>
        <position position="1"/>
    </location>
</feature>
<dbReference type="Proteomes" id="UP000291084">
    <property type="component" value="Chromosome 7"/>
</dbReference>
<gene>
    <name evidence="1" type="primary">Vigan.07G151100</name>
    <name evidence="1" type="ORF">VIGAN_07151100</name>
</gene>
<reference evidence="1 2" key="1">
    <citation type="journal article" date="2015" name="Sci. Rep.">
        <title>The power of single molecule real-time sequencing technology in the de novo assembly of a eukaryotic genome.</title>
        <authorList>
            <person name="Sakai H."/>
            <person name="Naito K."/>
            <person name="Ogiso-Tanaka E."/>
            <person name="Takahashi Y."/>
            <person name="Iseki K."/>
            <person name="Muto C."/>
            <person name="Satou K."/>
            <person name="Teruya K."/>
            <person name="Shiroma A."/>
            <person name="Shimoji M."/>
            <person name="Hirano T."/>
            <person name="Itoh T."/>
            <person name="Kaga A."/>
            <person name="Tomooka N."/>
        </authorList>
    </citation>
    <scope>NUCLEOTIDE SEQUENCE [LARGE SCALE GENOMIC DNA]</scope>
    <source>
        <strain evidence="2">cv. Shumari</strain>
    </source>
</reference>
<protein>
    <submittedName>
        <fullName evidence="1">Uncharacterized protein</fullName>
    </submittedName>
</protein>
<evidence type="ECO:0000313" key="1">
    <source>
        <dbReference type="EMBL" id="BAT92702.1"/>
    </source>
</evidence>
<name>A0A0S3SIT3_PHAAN</name>
<dbReference type="AlphaFoldDB" id="A0A0S3SIT3"/>
<keyword evidence="2" id="KW-1185">Reference proteome</keyword>
<evidence type="ECO:0000313" key="2">
    <source>
        <dbReference type="Proteomes" id="UP000291084"/>
    </source>
</evidence>
<organism evidence="1 2">
    <name type="scientific">Vigna angularis var. angularis</name>
    <dbReference type="NCBI Taxonomy" id="157739"/>
    <lineage>
        <taxon>Eukaryota</taxon>
        <taxon>Viridiplantae</taxon>
        <taxon>Streptophyta</taxon>
        <taxon>Embryophyta</taxon>
        <taxon>Tracheophyta</taxon>
        <taxon>Spermatophyta</taxon>
        <taxon>Magnoliopsida</taxon>
        <taxon>eudicotyledons</taxon>
        <taxon>Gunneridae</taxon>
        <taxon>Pentapetalae</taxon>
        <taxon>rosids</taxon>
        <taxon>fabids</taxon>
        <taxon>Fabales</taxon>
        <taxon>Fabaceae</taxon>
        <taxon>Papilionoideae</taxon>
        <taxon>50 kb inversion clade</taxon>
        <taxon>NPAAA clade</taxon>
        <taxon>indigoferoid/millettioid clade</taxon>
        <taxon>Phaseoleae</taxon>
        <taxon>Vigna</taxon>
    </lineage>
</organism>
<accession>A0A0S3SIT3</accession>
<proteinExistence type="predicted"/>
<dbReference type="EMBL" id="AP015040">
    <property type="protein sequence ID" value="BAT92702.1"/>
    <property type="molecule type" value="Genomic_DNA"/>
</dbReference>
<sequence>RFAMEIKRPFHHRMAAEAFISKRDFFQTNLLVKRVQMKKSTATNITLCCRSSLNLTLISFKNTTMLLSTTFFSF</sequence>